<dbReference type="EMBL" id="FNAI01000018">
    <property type="protein sequence ID" value="SDF43482.1"/>
    <property type="molecule type" value="Genomic_DNA"/>
</dbReference>
<protein>
    <submittedName>
        <fullName evidence="2">Uncharacterized protein</fullName>
    </submittedName>
</protein>
<keyword evidence="1" id="KW-0812">Transmembrane</keyword>
<dbReference type="STRING" id="1391627.SAMN05216464_1185"/>
<evidence type="ECO:0000313" key="2">
    <source>
        <dbReference type="EMBL" id="SDF43482.1"/>
    </source>
</evidence>
<reference evidence="2 3" key="1">
    <citation type="submission" date="2016-10" db="EMBL/GenBank/DDBJ databases">
        <authorList>
            <person name="de Groot N.N."/>
        </authorList>
    </citation>
    <scope>NUCLEOTIDE SEQUENCE [LARGE SCALE GENOMIC DNA]</scope>
    <source>
        <strain evidence="2 3">47C3B</strain>
    </source>
</reference>
<keyword evidence="1" id="KW-1133">Transmembrane helix</keyword>
<dbReference type="AlphaFoldDB" id="A0A1G7L1R2"/>
<organism evidence="2 3">
    <name type="scientific">Mucilaginibacter pineti</name>
    <dbReference type="NCBI Taxonomy" id="1391627"/>
    <lineage>
        <taxon>Bacteria</taxon>
        <taxon>Pseudomonadati</taxon>
        <taxon>Bacteroidota</taxon>
        <taxon>Sphingobacteriia</taxon>
        <taxon>Sphingobacteriales</taxon>
        <taxon>Sphingobacteriaceae</taxon>
        <taxon>Mucilaginibacter</taxon>
    </lineage>
</organism>
<dbReference type="OrthoDB" id="944975at2"/>
<dbReference type="NCBIfam" id="NF041200">
    <property type="entry name" value="mob_BfmA_Nterm"/>
    <property type="match status" value="1"/>
</dbReference>
<dbReference type="RefSeq" id="WP_091155331.1">
    <property type="nucleotide sequence ID" value="NZ_FNAI01000018.1"/>
</dbReference>
<dbReference type="InterPro" id="IPR048012">
    <property type="entry name" value="BfmA-like_N"/>
</dbReference>
<name>A0A1G7L1R2_9SPHI</name>
<evidence type="ECO:0000313" key="3">
    <source>
        <dbReference type="Proteomes" id="UP000199072"/>
    </source>
</evidence>
<keyword evidence="1" id="KW-0472">Membrane</keyword>
<proteinExistence type="predicted"/>
<gene>
    <name evidence="2" type="ORF">SAMN05216464_1185</name>
</gene>
<dbReference type="Proteomes" id="UP000199072">
    <property type="component" value="Unassembled WGS sequence"/>
</dbReference>
<sequence length="184" mass="21493">MTKDENVKTIRFPVKTDLKLMAIANKCGLTKLGFFIYMVDYFYKSKKDPRDLNDELLKNAINKKTDNIIAFIRTQEQELLIPLKKESERMIAGQLQIVDFFNKQIIKHNDEQKAANATQATSVSNIAEYLRKLDVAQYDKKRLKTMFSSILEFYINSREQMGMMTKQVEKDALIQNVRQQVNNL</sequence>
<accession>A0A1G7L1R2</accession>
<keyword evidence="3" id="KW-1185">Reference proteome</keyword>
<evidence type="ECO:0000256" key="1">
    <source>
        <dbReference type="SAM" id="Phobius"/>
    </source>
</evidence>
<feature type="transmembrane region" description="Helical" evidence="1">
    <location>
        <begin position="20"/>
        <end position="43"/>
    </location>
</feature>